<dbReference type="AlphaFoldDB" id="A0A0L9UZD1"/>
<evidence type="ECO:0000313" key="4">
    <source>
        <dbReference type="Proteomes" id="UP000053144"/>
    </source>
</evidence>
<evidence type="ECO:0000259" key="2">
    <source>
        <dbReference type="Pfam" id="PF20167"/>
    </source>
</evidence>
<dbReference type="Gramene" id="KOM48046">
    <property type="protein sequence ID" value="KOM48046"/>
    <property type="gene ID" value="LR48_Vigan07g175000"/>
</dbReference>
<evidence type="ECO:0000256" key="1">
    <source>
        <dbReference type="SAM" id="MobiDB-lite"/>
    </source>
</evidence>
<feature type="domain" description="Putative plant transposon protein" evidence="2">
    <location>
        <begin position="63"/>
        <end position="118"/>
    </location>
</feature>
<dbReference type="InterPro" id="IPR046796">
    <property type="entry name" value="Transposase_32_dom"/>
</dbReference>
<feature type="compositionally biased region" description="Acidic residues" evidence="1">
    <location>
        <begin position="262"/>
        <end position="281"/>
    </location>
</feature>
<name>A0A0L9UZD1_PHAAN</name>
<organism evidence="3 4">
    <name type="scientific">Phaseolus angularis</name>
    <name type="common">Azuki bean</name>
    <name type="synonym">Vigna angularis</name>
    <dbReference type="NCBI Taxonomy" id="3914"/>
    <lineage>
        <taxon>Eukaryota</taxon>
        <taxon>Viridiplantae</taxon>
        <taxon>Streptophyta</taxon>
        <taxon>Embryophyta</taxon>
        <taxon>Tracheophyta</taxon>
        <taxon>Spermatophyta</taxon>
        <taxon>Magnoliopsida</taxon>
        <taxon>eudicotyledons</taxon>
        <taxon>Gunneridae</taxon>
        <taxon>Pentapetalae</taxon>
        <taxon>rosids</taxon>
        <taxon>fabids</taxon>
        <taxon>Fabales</taxon>
        <taxon>Fabaceae</taxon>
        <taxon>Papilionoideae</taxon>
        <taxon>50 kb inversion clade</taxon>
        <taxon>NPAAA clade</taxon>
        <taxon>indigoferoid/millettioid clade</taxon>
        <taxon>Phaseoleae</taxon>
        <taxon>Vigna</taxon>
    </lineage>
</organism>
<dbReference type="Pfam" id="PF20167">
    <property type="entry name" value="Transposase_32"/>
    <property type="match status" value="1"/>
</dbReference>
<evidence type="ECO:0000313" key="3">
    <source>
        <dbReference type="EMBL" id="KOM48046.1"/>
    </source>
</evidence>
<sequence>MTSSSRKRVKIVGHKRKDKEPNKFLSIAPERYFLIVHDKRLLIERKVGLIQALAPQFGRELARRGWENMASYPALANVVVVREFYTNARAFGTKTHKYSSYVRGKRIPYDADTINRAILLYCILKGLNIDIGQVIAMEIQDCAPFANNKSSLGHPSLITHLCEMTGVNVSAPPLERPRKEIDASYYTQYCALDEAGHPMPSPRPPRVHRRAPQLAQEPAHEAAPFQTRDMYMFLMEERMNALYRGEQELLRTLTVEAAEASTMEEEAKDEDEEEEDSDDYD</sequence>
<feature type="region of interest" description="Disordered" evidence="1">
    <location>
        <begin position="255"/>
        <end position="281"/>
    </location>
</feature>
<reference evidence="4" key="1">
    <citation type="journal article" date="2015" name="Proc. Natl. Acad. Sci. U.S.A.">
        <title>Genome sequencing of adzuki bean (Vigna angularis) provides insight into high starch and low fat accumulation and domestication.</title>
        <authorList>
            <person name="Yang K."/>
            <person name="Tian Z."/>
            <person name="Chen C."/>
            <person name="Luo L."/>
            <person name="Zhao B."/>
            <person name="Wang Z."/>
            <person name="Yu L."/>
            <person name="Li Y."/>
            <person name="Sun Y."/>
            <person name="Li W."/>
            <person name="Chen Y."/>
            <person name="Li Y."/>
            <person name="Zhang Y."/>
            <person name="Ai D."/>
            <person name="Zhao J."/>
            <person name="Shang C."/>
            <person name="Ma Y."/>
            <person name="Wu B."/>
            <person name="Wang M."/>
            <person name="Gao L."/>
            <person name="Sun D."/>
            <person name="Zhang P."/>
            <person name="Guo F."/>
            <person name="Wang W."/>
            <person name="Li Y."/>
            <person name="Wang J."/>
            <person name="Varshney R.K."/>
            <person name="Wang J."/>
            <person name="Ling H.Q."/>
            <person name="Wan P."/>
        </authorList>
    </citation>
    <scope>NUCLEOTIDE SEQUENCE</scope>
    <source>
        <strain evidence="4">cv. Jingnong 6</strain>
    </source>
</reference>
<protein>
    <recommendedName>
        <fullName evidence="2">Putative plant transposon protein domain-containing protein</fullName>
    </recommendedName>
</protein>
<proteinExistence type="predicted"/>
<dbReference type="Proteomes" id="UP000053144">
    <property type="component" value="Chromosome 7"/>
</dbReference>
<gene>
    <name evidence="3" type="ORF">LR48_Vigan07g175000</name>
</gene>
<dbReference type="EMBL" id="CM003377">
    <property type="protein sequence ID" value="KOM48046.1"/>
    <property type="molecule type" value="Genomic_DNA"/>
</dbReference>
<accession>A0A0L9UZD1</accession>